<dbReference type="InterPro" id="IPR006311">
    <property type="entry name" value="TAT_signal"/>
</dbReference>
<evidence type="ECO:0000313" key="4">
    <source>
        <dbReference type="Proteomes" id="UP000319213"/>
    </source>
</evidence>
<dbReference type="Gene3D" id="1.20.120.520">
    <property type="entry name" value="nmb1532 protein domain like"/>
    <property type="match status" value="1"/>
</dbReference>
<proteinExistence type="predicted"/>
<sequence length="261" mass="29212">MADSDVRLDRRRLVGLTTAAAGGGLIALAGGIAGGTAASATRELPLSPPEDLMREHGLLNRVLLVYREAIRRIKKGEPVPHKEIGTAAGVIRELIHDHHEHVEERHLFSALLRAGRHTATIDVLLTQHAAGRALTGELLPLDNTPARKIGARDRQKIVDTMSAFIRMYQPHEAREDTEIFPTFRAITPPREFYELSEELREQEFRRFGPMGYARFVSRVADVEKSLGIHDLAQFTPKDAPKPRRPNRPRPEAADRGEDRRS</sequence>
<name>A0A543J070_9ACTN</name>
<comment type="caution">
    <text evidence="3">The sequence shown here is derived from an EMBL/GenBank/DDBJ whole genome shotgun (WGS) entry which is preliminary data.</text>
</comment>
<reference evidence="3 4" key="1">
    <citation type="submission" date="2019-06" db="EMBL/GenBank/DDBJ databases">
        <title>Sequencing the genomes of 1000 actinobacteria strains.</title>
        <authorList>
            <person name="Klenk H.-P."/>
        </authorList>
    </citation>
    <scope>NUCLEOTIDE SEQUENCE [LARGE SCALE GENOMIC DNA]</scope>
    <source>
        <strain evidence="3 4">DSM 43186</strain>
    </source>
</reference>
<dbReference type="RefSeq" id="WP_170198835.1">
    <property type="nucleotide sequence ID" value="NZ_BMPV01000001.1"/>
</dbReference>
<feature type="domain" description="Hemerythrin-like" evidence="2">
    <location>
        <begin position="50"/>
        <end position="182"/>
    </location>
</feature>
<dbReference type="InterPro" id="IPR012312">
    <property type="entry name" value="Hemerythrin-like"/>
</dbReference>
<dbReference type="PROSITE" id="PS51318">
    <property type="entry name" value="TAT"/>
    <property type="match status" value="1"/>
</dbReference>
<feature type="region of interest" description="Disordered" evidence="1">
    <location>
        <begin position="232"/>
        <end position="261"/>
    </location>
</feature>
<dbReference type="GO" id="GO:0005886">
    <property type="term" value="C:plasma membrane"/>
    <property type="evidence" value="ECO:0007669"/>
    <property type="project" value="TreeGrafter"/>
</dbReference>
<dbReference type="Pfam" id="PF01814">
    <property type="entry name" value="Hemerythrin"/>
    <property type="match status" value="1"/>
</dbReference>
<dbReference type="Proteomes" id="UP000319213">
    <property type="component" value="Unassembled WGS sequence"/>
</dbReference>
<dbReference type="PANTHER" id="PTHR39966:SF1">
    <property type="entry name" value="HEMERYTHRIN-LIKE DOMAIN-CONTAINING PROTEIN"/>
    <property type="match status" value="1"/>
</dbReference>
<dbReference type="PANTHER" id="PTHR39966">
    <property type="entry name" value="BLL2471 PROTEIN-RELATED"/>
    <property type="match status" value="1"/>
</dbReference>
<dbReference type="AlphaFoldDB" id="A0A543J070"/>
<feature type="compositionally biased region" description="Basic and acidic residues" evidence="1">
    <location>
        <begin position="248"/>
        <end position="261"/>
    </location>
</feature>
<evidence type="ECO:0000256" key="1">
    <source>
        <dbReference type="SAM" id="MobiDB-lite"/>
    </source>
</evidence>
<evidence type="ECO:0000259" key="2">
    <source>
        <dbReference type="Pfam" id="PF01814"/>
    </source>
</evidence>
<evidence type="ECO:0000313" key="3">
    <source>
        <dbReference type="EMBL" id="TQM76213.1"/>
    </source>
</evidence>
<dbReference type="CDD" id="cd12108">
    <property type="entry name" value="Hr-like"/>
    <property type="match status" value="1"/>
</dbReference>
<keyword evidence="4" id="KW-1185">Reference proteome</keyword>
<dbReference type="EMBL" id="VFPQ01000001">
    <property type="protein sequence ID" value="TQM76213.1"/>
    <property type="molecule type" value="Genomic_DNA"/>
</dbReference>
<protein>
    <submittedName>
        <fullName evidence="3">Hemerythrin-like domain-containing protein</fullName>
    </submittedName>
</protein>
<gene>
    <name evidence="3" type="ORF">FHX40_2940</name>
</gene>
<accession>A0A543J070</accession>
<organism evidence="3 4">
    <name type="scientific">Thermopolyspora flexuosa</name>
    <dbReference type="NCBI Taxonomy" id="103836"/>
    <lineage>
        <taxon>Bacteria</taxon>
        <taxon>Bacillati</taxon>
        <taxon>Actinomycetota</taxon>
        <taxon>Actinomycetes</taxon>
        <taxon>Streptosporangiales</taxon>
        <taxon>Streptosporangiaceae</taxon>
        <taxon>Thermopolyspora</taxon>
    </lineage>
</organism>